<evidence type="ECO:0000256" key="8">
    <source>
        <dbReference type="PROSITE-ProRule" id="PRU01145"/>
    </source>
</evidence>
<keyword evidence="5" id="KW-0862">Zinc</keyword>
<feature type="domain" description="Zinc finger C2H2 LYAR-type" evidence="10">
    <location>
        <begin position="29"/>
        <end position="56"/>
    </location>
</feature>
<evidence type="ECO:0000313" key="11">
    <source>
        <dbReference type="EMBL" id="KAI1614181.1"/>
    </source>
</evidence>
<evidence type="ECO:0000256" key="6">
    <source>
        <dbReference type="ARBA" id="ARBA00023242"/>
    </source>
</evidence>
<protein>
    <recommendedName>
        <fullName evidence="10">Zinc finger C2H2 LYAR-type domain-containing protein</fullName>
    </recommendedName>
</protein>
<feature type="region of interest" description="Disordered" evidence="9">
    <location>
        <begin position="351"/>
        <end position="464"/>
    </location>
</feature>
<dbReference type="GO" id="GO:0003677">
    <property type="term" value="F:DNA binding"/>
    <property type="evidence" value="ECO:0007669"/>
    <property type="project" value="InterPro"/>
</dbReference>
<dbReference type="GO" id="GO:0000122">
    <property type="term" value="P:negative regulation of transcription by RNA polymerase II"/>
    <property type="evidence" value="ECO:0007669"/>
    <property type="project" value="TreeGrafter"/>
</dbReference>
<dbReference type="PANTHER" id="PTHR13100">
    <property type="entry name" value="CELL GROWTH-REGULATING NUCLEOLAR PROTEIN LYAR"/>
    <property type="match status" value="1"/>
</dbReference>
<dbReference type="GO" id="GO:0005730">
    <property type="term" value="C:nucleolus"/>
    <property type="evidence" value="ECO:0007669"/>
    <property type="project" value="TreeGrafter"/>
</dbReference>
<organism evidence="11 12">
    <name type="scientific">Exophiala viscosa</name>
    <dbReference type="NCBI Taxonomy" id="2486360"/>
    <lineage>
        <taxon>Eukaryota</taxon>
        <taxon>Fungi</taxon>
        <taxon>Dikarya</taxon>
        <taxon>Ascomycota</taxon>
        <taxon>Pezizomycotina</taxon>
        <taxon>Eurotiomycetes</taxon>
        <taxon>Chaetothyriomycetidae</taxon>
        <taxon>Chaetothyriales</taxon>
        <taxon>Herpotrichiellaceae</taxon>
        <taxon>Exophiala</taxon>
    </lineage>
</organism>
<evidence type="ECO:0000259" key="10">
    <source>
        <dbReference type="Pfam" id="PF08790"/>
    </source>
</evidence>
<dbReference type="GO" id="GO:0008270">
    <property type="term" value="F:zinc ion binding"/>
    <property type="evidence" value="ECO:0007669"/>
    <property type="project" value="UniProtKB-KW"/>
</dbReference>
<accession>A0AAN6IE60</accession>
<evidence type="ECO:0000256" key="5">
    <source>
        <dbReference type="ARBA" id="ARBA00022833"/>
    </source>
</evidence>
<dbReference type="InterPro" id="IPR039999">
    <property type="entry name" value="LYAR"/>
</dbReference>
<evidence type="ECO:0000256" key="1">
    <source>
        <dbReference type="ARBA" id="ARBA00004123"/>
    </source>
</evidence>
<comment type="caution">
    <text evidence="11">The sequence shown here is derived from an EMBL/GenBank/DDBJ whole genome shotgun (WGS) entry which is preliminary data.</text>
</comment>
<name>A0AAN6IE60_9EURO</name>
<dbReference type="InterPro" id="IPR014898">
    <property type="entry name" value="Znf_C2H2_LYAR"/>
</dbReference>
<evidence type="ECO:0000256" key="3">
    <source>
        <dbReference type="ARBA" id="ARBA00022737"/>
    </source>
</evidence>
<feature type="compositionally biased region" description="Basic and acidic residues" evidence="9">
    <location>
        <begin position="452"/>
        <end position="462"/>
    </location>
</feature>
<keyword evidence="3" id="KW-0677">Repeat</keyword>
<feature type="region of interest" description="Disordered" evidence="9">
    <location>
        <begin position="284"/>
        <end position="334"/>
    </location>
</feature>
<dbReference type="GO" id="GO:0006364">
    <property type="term" value="P:rRNA processing"/>
    <property type="evidence" value="ECO:0007669"/>
    <property type="project" value="TreeGrafter"/>
</dbReference>
<dbReference type="InterPro" id="IPR036236">
    <property type="entry name" value="Znf_C2H2_sf"/>
</dbReference>
<dbReference type="PANTHER" id="PTHR13100:SF10">
    <property type="entry name" value="CELL GROWTH-REGULATING NUCLEOLAR PROTEIN"/>
    <property type="match status" value="1"/>
</dbReference>
<dbReference type="FunFam" id="3.30.1490.490:FF:000001">
    <property type="entry name" value="cell growth-regulating nucleolar protein-like"/>
    <property type="match status" value="1"/>
</dbReference>
<feature type="compositionally biased region" description="Basic and acidic residues" evidence="9">
    <location>
        <begin position="291"/>
        <end position="314"/>
    </location>
</feature>
<feature type="compositionally biased region" description="Basic and acidic residues" evidence="9">
    <location>
        <begin position="435"/>
        <end position="445"/>
    </location>
</feature>
<dbReference type="SUPFAM" id="SSF57667">
    <property type="entry name" value="beta-beta-alpha zinc fingers"/>
    <property type="match status" value="2"/>
</dbReference>
<reference evidence="11" key="1">
    <citation type="journal article" date="2022" name="bioRxiv">
        <title>Deciphering the potential niche of two novel black yeast fungi from a biological soil crust based on their genomes, phenotypes, and melanin regulation.</title>
        <authorList>
            <consortium name="DOE Joint Genome Institute"/>
            <person name="Carr E.C."/>
            <person name="Barton Q."/>
            <person name="Grambo S."/>
            <person name="Sullivan M."/>
            <person name="Renfro C.M."/>
            <person name="Kuo A."/>
            <person name="Pangilinan J."/>
            <person name="Lipzen A."/>
            <person name="Keymanesh K."/>
            <person name="Savage E."/>
            <person name="Barry K."/>
            <person name="Grigoriev I.V."/>
            <person name="Riekhof W.R."/>
            <person name="Harris S.S."/>
        </authorList>
    </citation>
    <scope>NUCLEOTIDE SEQUENCE</scope>
    <source>
        <strain evidence="11">JF 03-4F</strain>
    </source>
</reference>
<feature type="compositionally biased region" description="Basic and acidic residues" evidence="9">
    <location>
        <begin position="212"/>
        <end position="222"/>
    </location>
</feature>
<feature type="compositionally biased region" description="Basic and acidic residues" evidence="9">
    <location>
        <begin position="167"/>
        <end position="181"/>
    </location>
</feature>
<keyword evidence="2" id="KW-0479">Metal-binding</keyword>
<evidence type="ECO:0000256" key="7">
    <source>
        <dbReference type="ARBA" id="ARBA00061084"/>
    </source>
</evidence>
<keyword evidence="4 8" id="KW-0863">Zinc-finger</keyword>
<keyword evidence="12" id="KW-1185">Reference proteome</keyword>
<comment type="subcellular location">
    <subcellularLocation>
        <location evidence="1">Nucleus</location>
    </subcellularLocation>
</comment>
<feature type="compositionally biased region" description="Polar residues" evidence="9">
    <location>
        <begin position="146"/>
        <end position="166"/>
    </location>
</feature>
<feature type="compositionally biased region" description="Pro residues" evidence="9">
    <location>
        <begin position="102"/>
        <end position="111"/>
    </location>
</feature>
<evidence type="ECO:0000256" key="9">
    <source>
        <dbReference type="SAM" id="MobiDB-lite"/>
    </source>
</evidence>
<sequence length="543" mass="60881">MVSFQCEGCGDVLTKKKLDSHRNQCRAPFTCLDCMTTFQGTSYKSHTSCITEDQKYQGALYREKPSKAAKRKSVSIVEPDNSKALVPRPAYVEDALDVDTPPHAPTPPPAVTDPSQDSVFDYMVDESQPGTPQKSYTVKDKGEMSMKNSAPSIFSESRAPSQNGYRNSEEQSHNQEYEEKGYTWGTEPVKPRGALDMNGSALSLEFMTPAAKEAKSKLDKKERPRVHSRTNSGSEKKRKRPTDDQFHELERDTLMVDTVKADAHGIVHSGLTGGLNRMLTEVDEYPSSRSPDTEDRRRTSDKTHSSRRPQKSEDPTSPLKRTRHTKEDPNGLGISIKGRAVKALSMVGGALLPGSQYDSQQGTNRTRRRASSSDQTSSLVRIREGEKRERKKHKAQRHNGTASANVRQEHKSRHRTDDDGSPSHSQVQGTGRKMKAIEYHKHDDSASDTDSEGTRRTGDKRKGSNGAMVVFGAEEKMKRSCRSFLANAPGMESDKGYSIHKMLKRWHKNNDVRSGSGKAEEEDELWRSLRVRRNEKGQYVVFF</sequence>
<dbReference type="Proteomes" id="UP001203852">
    <property type="component" value="Unassembled WGS sequence"/>
</dbReference>
<dbReference type="Gene3D" id="3.30.1490.490">
    <property type="match status" value="1"/>
</dbReference>
<feature type="region of interest" description="Disordered" evidence="9">
    <location>
        <begin position="96"/>
        <end position="249"/>
    </location>
</feature>
<evidence type="ECO:0000313" key="12">
    <source>
        <dbReference type="Proteomes" id="UP001203852"/>
    </source>
</evidence>
<proteinExistence type="inferred from homology"/>
<dbReference type="EMBL" id="MU404353">
    <property type="protein sequence ID" value="KAI1614181.1"/>
    <property type="molecule type" value="Genomic_DNA"/>
</dbReference>
<evidence type="ECO:0000256" key="4">
    <source>
        <dbReference type="ARBA" id="ARBA00022771"/>
    </source>
</evidence>
<evidence type="ECO:0000256" key="2">
    <source>
        <dbReference type="ARBA" id="ARBA00022723"/>
    </source>
</evidence>
<dbReference type="PROSITE" id="PS51804">
    <property type="entry name" value="ZF_C2HC_LYAR"/>
    <property type="match status" value="1"/>
</dbReference>
<gene>
    <name evidence="11" type="ORF">EDD36DRAFT_219258</name>
</gene>
<comment type="similarity">
    <text evidence="7">Belongs to the UPF0743 family.</text>
</comment>
<keyword evidence="6" id="KW-0539">Nucleus</keyword>
<dbReference type="AlphaFoldDB" id="A0AAN6IE60"/>
<dbReference type="Pfam" id="PF08790">
    <property type="entry name" value="zf-LYAR"/>
    <property type="match status" value="1"/>
</dbReference>